<organism evidence="4 5">
    <name type="scientific">Porphyridium purpureum</name>
    <name type="common">Red alga</name>
    <name type="synonym">Porphyridium cruentum</name>
    <dbReference type="NCBI Taxonomy" id="35688"/>
    <lineage>
        <taxon>Eukaryota</taxon>
        <taxon>Rhodophyta</taxon>
        <taxon>Bangiophyceae</taxon>
        <taxon>Porphyridiales</taxon>
        <taxon>Porphyridiaceae</taxon>
        <taxon>Porphyridium</taxon>
    </lineage>
</organism>
<dbReference type="PANTHER" id="PTHR10445:SF0">
    <property type="entry name" value="GENERAL TRANSCRIPTION FACTOR IIF SUBUNIT 2"/>
    <property type="match status" value="1"/>
</dbReference>
<evidence type="ECO:0000259" key="3">
    <source>
        <dbReference type="Pfam" id="PF02270"/>
    </source>
</evidence>
<dbReference type="PANTHER" id="PTHR10445">
    <property type="entry name" value="GENERAL TRANSCRIPTION FACTOR IIF SUBUNIT 2"/>
    <property type="match status" value="1"/>
</dbReference>
<reference evidence="5" key="1">
    <citation type="journal article" date="2019" name="Nat. Commun.">
        <title>Expansion of phycobilisome linker gene families in mesophilic red algae.</title>
        <authorList>
            <person name="Lee J."/>
            <person name="Kim D."/>
            <person name="Bhattacharya D."/>
            <person name="Yoon H.S."/>
        </authorList>
    </citation>
    <scope>NUCLEOTIDE SEQUENCE [LARGE SCALE GENOMIC DNA]</scope>
    <source>
        <strain evidence="5">CCMP 1328</strain>
    </source>
</reference>
<evidence type="ECO:0000313" key="5">
    <source>
        <dbReference type="Proteomes" id="UP000324585"/>
    </source>
</evidence>
<dbReference type="Pfam" id="PF02270">
    <property type="entry name" value="TFIIF_beta"/>
    <property type="match status" value="1"/>
</dbReference>
<dbReference type="Gene3D" id="1.10.10.10">
    <property type="entry name" value="Winged helix-like DNA-binding domain superfamily/Winged helix DNA-binding domain"/>
    <property type="match status" value="1"/>
</dbReference>
<dbReference type="GO" id="GO:0005674">
    <property type="term" value="C:transcription factor TFIIF complex"/>
    <property type="evidence" value="ECO:0007669"/>
    <property type="project" value="InterPro"/>
</dbReference>
<protein>
    <submittedName>
        <fullName evidence="4">General transcription factor IIF subunit 2</fullName>
    </submittedName>
</protein>
<dbReference type="EMBL" id="VRMN01000001">
    <property type="protein sequence ID" value="KAA8499940.1"/>
    <property type="molecule type" value="Genomic_DNA"/>
</dbReference>
<dbReference type="InterPro" id="IPR036388">
    <property type="entry name" value="WH-like_DNA-bd_sf"/>
</dbReference>
<feature type="region of interest" description="Disordered" evidence="2">
    <location>
        <begin position="75"/>
        <end position="103"/>
    </location>
</feature>
<dbReference type="InterPro" id="IPR003196">
    <property type="entry name" value="TFIIF_beta"/>
</dbReference>
<dbReference type="SUPFAM" id="SSF46785">
    <property type="entry name" value="Winged helix' DNA-binding domain"/>
    <property type="match status" value="1"/>
</dbReference>
<dbReference type="OrthoDB" id="26094at2759"/>
<feature type="domain" description="TFIIF beta subunit HTH" evidence="3">
    <location>
        <begin position="272"/>
        <end position="332"/>
    </location>
</feature>
<name>A0A5J4Z9Y7_PORPP</name>
<dbReference type="AlphaFoldDB" id="A0A5J4Z9Y7"/>
<keyword evidence="1" id="KW-0175">Coiled coil</keyword>
<dbReference type="InterPro" id="IPR036390">
    <property type="entry name" value="WH_DNA-bd_sf"/>
</dbReference>
<dbReference type="OMA" id="YWATEAI"/>
<evidence type="ECO:0000313" key="4">
    <source>
        <dbReference type="EMBL" id="KAA8499940.1"/>
    </source>
</evidence>
<dbReference type="GO" id="GO:0006367">
    <property type="term" value="P:transcription initiation at RNA polymerase II promoter"/>
    <property type="evidence" value="ECO:0007669"/>
    <property type="project" value="InterPro"/>
</dbReference>
<evidence type="ECO:0000256" key="1">
    <source>
        <dbReference type="SAM" id="Coils"/>
    </source>
</evidence>
<evidence type="ECO:0000256" key="2">
    <source>
        <dbReference type="SAM" id="MobiDB-lite"/>
    </source>
</evidence>
<feature type="compositionally biased region" description="Low complexity" evidence="2">
    <location>
        <begin position="87"/>
        <end position="102"/>
    </location>
</feature>
<comment type="caution">
    <text evidence="4">The sequence shown here is derived from an EMBL/GenBank/DDBJ whole genome shotgun (WGS) entry which is preliminary data.</text>
</comment>
<accession>A0A5J4Z9Y7</accession>
<keyword evidence="5" id="KW-1185">Reference proteome</keyword>
<gene>
    <name evidence="4" type="ORF">FVE85_7525</name>
</gene>
<proteinExistence type="predicted"/>
<feature type="coiled-coil region" evidence="1">
    <location>
        <begin position="328"/>
        <end position="365"/>
    </location>
</feature>
<sequence length="369" mass="41492">MEEVDEETRLSNPDEYTLTGTVDCSFAGREVYVMKVPLLLLQQCEKYARRDASAAAPGATKPPPVVAELRLPASTVAGEGRDSNGKAETTGHAGAGASTASAPPMGSLVFDRKLLNQSNVPVSSPADTEAAHDSKLSSLGATSRVAGTNRVPSVPLQYNVKFKPEKPKMLVFSDDPADDTGKVRLEGRVVHECIVQAQQATELARVKKAMEEEATKRRRVMEVLEEEEYRRTQMEELQARGITESFKSRDEKRRRAELLKRGSAAPMDDKWRETMLQKIFKAFESHSYWATEAILNECNESKQRLTPIIKELCVYNNRGPYAGTWELKDEFKTQQQRTDKDIDSAERRRRTIENVQLKLKEKEEREGKE</sequence>
<dbReference type="Proteomes" id="UP000324585">
    <property type="component" value="Unassembled WGS sequence"/>
</dbReference>
<dbReference type="InterPro" id="IPR040450">
    <property type="entry name" value="TFIIF_beta_HTH"/>
</dbReference>